<feature type="transmembrane region" description="Helical" evidence="1">
    <location>
        <begin position="12"/>
        <end position="32"/>
    </location>
</feature>
<proteinExistence type="predicted"/>
<comment type="caution">
    <text evidence="3">The sequence shown here is derived from an EMBL/GenBank/DDBJ whole genome shotgun (WGS) entry which is preliminary data.</text>
</comment>
<organism evidence="3 4">
    <name type="scientific">Algoriphagus boseongensis</name>
    <dbReference type="NCBI Taxonomy" id="1442587"/>
    <lineage>
        <taxon>Bacteria</taxon>
        <taxon>Pseudomonadati</taxon>
        <taxon>Bacteroidota</taxon>
        <taxon>Cytophagia</taxon>
        <taxon>Cytophagales</taxon>
        <taxon>Cyclobacteriaceae</taxon>
        <taxon>Algoriphagus</taxon>
    </lineage>
</organism>
<evidence type="ECO:0000313" key="4">
    <source>
        <dbReference type="Proteomes" id="UP000294535"/>
    </source>
</evidence>
<accession>A0A4R6T3Q3</accession>
<dbReference type="AlphaFoldDB" id="A0A4R6T3Q3"/>
<name>A0A4R6T3Q3_9BACT</name>
<dbReference type="InterPro" id="IPR041208">
    <property type="entry name" value="Cap15"/>
</dbReference>
<dbReference type="Proteomes" id="UP000294535">
    <property type="component" value="Unassembled WGS sequence"/>
</dbReference>
<dbReference type="EMBL" id="SNYF01000007">
    <property type="protein sequence ID" value="TDQ16646.1"/>
    <property type="molecule type" value="Genomic_DNA"/>
</dbReference>
<gene>
    <name evidence="3" type="ORF">DFQ04_2768</name>
</gene>
<dbReference type="OrthoDB" id="1430668at2"/>
<keyword evidence="1" id="KW-0812">Transmembrane</keyword>
<protein>
    <recommendedName>
        <fullName evidence="2">CD-NTase-associated protein 15 domain-containing protein</fullName>
    </recommendedName>
</protein>
<keyword evidence="1" id="KW-1133">Transmembrane helix</keyword>
<keyword evidence="4" id="KW-1185">Reference proteome</keyword>
<sequence>MQFSLKYYKSTILVPVILVLALIFDSFISTLINCFPNIEIIRAPSNSALIALFLGIHNQYLWHLPIFNKLVNIPDMRGRYSGKIKSNWNGENKIKDCKIEISQTASSISIRSYFNNEEGEKTSSKSLIEQIKEEDGFYQLYFFYLNTGTLENSSLDCHEGANSFKFIPSTKDKKAKLIGNYFTNRQVQTKGIIEVEFESKKLRGEF</sequence>
<keyword evidence="1" id="KW-0472">Membrane</keyword>
<dbReference type="Pfam" id="PF18153">
    <property type="entry name" value="Cap15_CD_rec"/>
    <property type="match status" value="1"/>
</dbReference>
<dbReference type="RefSeq" id="WP_133556747.1">
    <property type="nucleotide sequence ID" value="NZ_SNYF01000007.1"/>
</dbReference>
<feature type="domain" description="CD-NTase-associated protein 15" evidence="2">
    <location>
        <begin position="71"/>
        <end position="195"/>
    </location>
</feature>
<evidence type="ECO:0000259" key="2">
    <source>
        <dbReference type="Pfam" id="PF18153"/>
    </source>
</evidence>
<reference evidence="3 4" key="1">
    <citation type="submission" date="2019-03" db="EMBL/GenBank/DDBJ databases">
        <title>Genomic Encyclopedia of Type Strains, Phase III (KMG-III): the genomes of soil and plant-associated and newly described type strains.</title>
        <authorList>
            <person name="Whitman W."/>
        </authorList>
    </citation>
    <scope>NUCLEOTIDE SEQUENCE [LARGE SCALE GENOMIC DNA]</scope>
    <source>
        <strain evidence="3 4">CECT 8446</strain>
    </source>
</reference>
<evidence type="ECO:0000313" key="3">
    <source>
        <dbReference type="EMBL" id="TDQ16646.1"/>
    </source>
</evidence>
<evidence type="ECO:0000256" key="1">
    <source>
        <dbReference type="SAM" id="Phobius"/>
    </source>
</evidence>